<evidence type="ECO:0000256" key="3">
    <source>
        <dbReference type="ARBA" id="ARBA00022448"/>
    </source>
</evidence>
<keyword evidence="11" id="KW-1185">Reference proteome</keyword>
<feature type="transmembrane region" description="Helical" evidence="8">
    <location>
        <begin position="234"/>
        <end position="254"/>
    </location>
</feature>
<dbReference type="PROSITE" id="PS50928">
    <property type="entry name" value="ABC_TM1"/>
    <property type="match status" value="1"/>
</dbReference>
<evidence type="ECO:0000256" key="8">
    <source>
        <dbReference type="RuleBase" id="RU363032"/>
    </source>
</evidence>
<organism evidence="10 11">
    <name type="scientific">Paenibacillus crassostreae</name>
    <dbReference type="NCBI Taxonomy" id="1763538"/>
    <lineage>
        <taxon>Bacteria</taxon>
        <taxon>Bacillati</taxon>
        <taxon>Bacillota</taxon>
        <taxon>Bacilli</taxon>
        <taxon>Bacillales</taxon>
        <taxon>Paenibacillaceae</taxon>
        <taxon>Paenibacillus</taxon>
    </lineage>
</organism>
<dbReference type="RefSeq" id="WP_068654769.1">
    <property type="nucleotide sequence ID" value="NZ_CP017770.1"/>
</dbReference>
<evidence type="ECO:0000313" key="10">
    <source>
        <dbReference type="EMBL" id="OAB77487.1"/>
    </source>
</evidence>
<gene>
    <name evidence="10" type="ORF">PNBC_02120</name>
</gene>
<evidence type="ECO:0000256" key="1">
    <source>
        <dbReference type="ARBA" id="ARBA00004651"/>
    </source>
</evidence>
<evidence type="ECO:0000313" key="11">
    <source>
        <dbReference type="Proteomes" id="UP000077134"/>
    </source>
</evidence>
<dbReference type="GO" id="GO:0005886">
    <property type="term" value="C:plasma membrane"/>
    <property type="evidence" value="ECO:0007669"/>
    <property type="project" value="UniProtKB-SubCell"/>
</dbReference>
<comment type="similarity">
    <text evidence="2">Belongs to the binding-protein-dependent transport system permease family. CysTW subfamily.</text>
</comment>
<dbReference type="CDD" id="cd06261">
    <property type="entry name" value="TM_PBP2"/>
    <property type="match status" value="1"/>
</dbReference>
<evidence type="ECO:0000256" key="7">
    <source>
        <dbReference type="ARBA" id="ARBA00023136"/>
    </source>
</evidence>
<evidence type="ECO:0000256" key="2">
    <source>
        <dbReference type="ARBA" id="ARBA00007069"/>
    </source>
</evidence>
<keyword evidence="6 8" id="KW-1133">Transmembrane helix</keyword>
<keyword evidence="7 8" id="KW-0472">Membrane</keyword>
<comment type="caution">
    <text evidence="10">The sequence shown here is derived from an EMBL/GenBank/DDBJ whole genome shotgun (WGS) entry which is preliminary data.</text>
</comment>
<dbReference type="EMBL" id="LSFN01000004">
    <property type="protein sequence ID" value="OAB77487.1"/>
    <property type="molecule type" value="Genomic_DNA"/>
</dbReference>
<dbReference type="Gene3D" id="1.10.3720.10">
    <property type="entry name" value="MetI-like"/>
    <property type="match status" value="1"/>
</dbReference>
<reference evidence="10 11" key="1">
    <citation type="submission" date="2016-02" db="EMBL/GenBank/DDBJ databases">
        <title>Paenibacillus sp. LPB0068, isolated from Crassostrea gigas.</title>
        <authorList>
            <person name="Shin S.-K."/>
            <person name="Yi H."/>
        </authorList>
    </citation>
    <scope>NUCLEOTIDE SEQUENCE [LARGE SCALE GENOMIC DNA]</scope>
    <source>
        <strain evidence="10 11">LPB0068</strain>
    </source>
</reference>
<dbReference type="SUPFAM" id="SSF161098">
    <property type="entry name" value="MetI-like"/>
    <property type="match status" value="1"/>
</dbReference>
<feature type="transmembrane region" description="Helical" evidence="8">
    <location>
        <begin position="12"/>
        <end position="32"/>
    </location>
</feature>
<keyword evidence="3 8" id="KW-0813">Transport</keyword>
<comment type="subcellular location">
    <subcellularLocation>
        <location evidence="1 8">Cell membrane</location>
        <topology evidence="1 8">Multi-pass membrane protein</topology>
    </subcellularLocation>
</comment>
<evidence type="ECO:0000256" key="6">
    <source>
        <dbReference type="ARBA" id="ARBA00022989"/>
    </source>
</evidence>
<dbReference type="GO" id="GO:0055085">
    <property type="term" value="P:transmembrane transport"/>
    <property type="evidence" value="ECO:0007669"/>
    <property type="project" value="InterPro"/>
</dbReference>
<feature type="transmembrane region" description="Helical" evidence="8">
    <location>
        <begin position="175"/>
        <end position="196"/>
    </location>
</feature>
<evidence type="ECO:0000256" key="4">
    <source>
        <dbReference type="ARBA" id="ARBA00022475"/>
    </source>
</evidence>
<dbReference type="InterPro" id="IPR051789">
    <property type="entry name" value="Bact_Polyamine_Transport"/>
</dbReference>
<sequence>MNKKGHPLLSIHSILLMIFIYVPIVLVMVYSFNNTRLAGDWQGFTFDWYISLLQDRNVLDALMNSLIVAVVSTVLATIIGTIAALSMRDLGKRLKAPMNGLLYMPIIIPDIIMGISLLVLFSQLHIPLGKMTIMIAHITFSVSYVYVMVSARFAGMGRQLEEASQDLGATYWETFRYVTLPQITPGIISGALIAFTLSLDDFMVSFFVAGPSSTTLPIYIFGQVKRGISPEINALCTLLILVSISLILLSQYFMNRGRGQKKRNTLPF</sequence>
<keyword evidence="5 8" id="KW-0812">Transmembrane</keyword>
<dbReference type="KEGG" id="pcx:LPB68_11125"/>
<feature type="transmembrane region" description="Helical" evidence="8">
    <location>
        <begin position="133"/>
        <end position="154"/>
    </location>
</feature>
<name>A0A167GE64_9BACL</name>
<dbReference type="Pfam" id="PF00528">
    <property type="entry name" value="BPD_transp_1"/>
    <property type="match status" value="1"/>
</dbReference>
<evidence type="ECO:0000256" key="5">
    <source>
        <dbReference type="ARBA" id="ARBA00022692"/>
    </source>
</evidence>
<dbReference type="PANTHER" id="PTHR43848:SF2">
    <property type="entry name" value="PUTRESCINE TRANSPORT SYSTEM PERMEASE PROTEIN POTI"/>
    <property type="match status" value="1"/>
</dbReference>
<protein>
    <submittedName>
        <fullName evidence="10">Spermidine/putrescine ABC transporter permease</fullName>
    </submittedName>
</protein>
<keyword evidence="4" id="KW-1003">Cell membrane</keyword>
<feature type="transmembrane region" description="Helical" evidence="8">
    <location>
        <begin position="100"/>
        <end position="121"/>
    </location>
</feature>
<dbReference type="PANTHER" id="PTHR43848">
    <property type="entry name" value="PUTRESCINE TRANSPORT SYSTEM PERMEASE PROTEIN POTI"/>
    <property type="match status" value="1"/>
</dbReference>
<dbReference type="AlphaFoldDB" id="A0A167GE64"/>
<proteinExistence type="inferred from homology"/>
<dbReference type="InterPro" id="IPR035906">
    <property type="entry name" value="MetI-like_sf"/>
</dbReference>
<dbReference type="STRING" id="1763538.LPB68_11125"/>
<dbReference type="Proteomes" id="UP000077134">
    <property type="component" value="Unassembled WGS sequence"/>
</dbReference>
<feature type="domain" description="ABC transmembrane type-1" evidence="9">
    <location>
        <begin position="62"/>
        <end position="250"/>
    </location>
</feature>
<evidence type="ECO:0000259" key="9">
    <source>
        <dbReference type="PROSITE" id="PS50928"/>
    </source>
</evidence>
<accession>A0A167GE64</accession>
<dbReference type="OrthoDB" id="9782004at2"/>
<feature type="transmembrane region" description="Helical" evidence="8">
    <location>
        <begin position="66"/>
        <end position="88"/>
    </location>
</feature>
<dbReference type="InterPro" id="IPR000515">
    <property type="entry name" value="MetI-like"/>
</dbReference>